<dbReference type="Proteomes" id="UP000582659">
    <property type="component" value="Unassembled WGS sequence"/>
</dbReference>
<name>A0A1I7S4V4_BURXY</name>
<dbReference type="InterPro" id="IPR012877">
    <property type="entry name" value="Dhs-27"/>
</dbReference>
<sequence length="397" mass="45509">MMVVDDLTDELVLSFIQDSKHFRELEKDKKVSKITTTVLSEEGYLSVVYNAVITFSDETQFSFIIKRISVARYLKSFSLAEEKSNLELLANYHNRECQVYELLSKTSTVAPRLYAAKPAIDVSKDPGYILMESFVGRASVLGVFTATTDQHCLNVARQLGKLRAEVAAVPFEEYSDWNDPFRIDADMVQSLLDQHLQSLLDYDNELFAPLVEKLKPYANRNSYNYLLKTRAVELGVASLTHADLHGSNMIAKLQPDGTPSNEIVAFIDWQTSFCGNSLFDLARFLSFSDADTRRRVEQDALDEYYNTYLEFTKKPNPKFTREVCQELYDLGLLMEALEWQNLFGIVFQNFTCNNEKEKEAFKARMAVKARFTMEDGIQAIEKYNLKDRLANLQNGYQ</sequence>
<organism evidence="4 6">
    <name type="scientific">Bursaphelenchus xylophilus</name>
    <name type="common">Pinewood nematode worm</name>
    <name type="synonym">Aphelenchoides xylophilus</name>
    <dbReference type="NCBI Taxonomy" id="6326"/>
    <lineage>
        <taxon>Eukaryota</taxon>
        <taxon>Metazoa</taxon>
        <taxon>Ecdysozoa</taxon>
        <taxon>Nematoda</taxon>
        <taxon>Chromadorea</taxon>
        <taxon>Rhabditida</taxon>
        <taxon>Tylenchina</taxon>
        <taxon>Tylenchomorpha</taxon>
        <taxon>Aphelenchoidea</taxon>
        <taxon>Aphelenchoididae</taxon>
        <taxon>Bursaphelenchus</taxon>
    </lineage>
</organism>
<evidence type="ECO:0000313" key="6">
    <source>
        <dbReference type="WBParaSite" id="BXY_0803700.1"/>
    </source>
</evidence>
<dbReference type="InterPro" id="IPR015897">
    <property type="entry name" value="CHK_kinase-like"/>
</dbReference>
<gene>
    <name evidence="2" type="ORF">BXYJ_LOCUS9842</name>
</gene>
<dbReference type="Pfam" id="PF07914">
    <property type="entry name" value="DUF1679"/>
    <property type="match status" value="1"/>
</dbReference>
<dbReference type="Gene3D" id="3.90.1200.10">
    <property type="match status" value="1"/>
</dbReference>
<dbReference type="SMART" id="SM00587">
    <property type="entry name" value="CHK"/>
    <property type="match status" value="1"/>
</dbReference>
<dbReference type="AlphaFoldDB" id="A0A1I7S4V4"/>
<dbReference type="EMBL" id="CAJFCV020000004">
    <property type="protein sequence ID" value="CAG9117401.1"/>
    <property type="molecule type" value="Genomic_DNA"/>
</dbReference>
<evidence type="ECO:0000313" key="2">
    <source>
        <dbReference type="EMBL" id="CAD5227297.1"/>
    </source>
</evidence>
<evidence type="ECO:0000259" key="1">
    <source>
        <dbReference type="SMART" id="SM00587"/>
    </source>
</evidence>
<reference evidence="3" key="2">
    <citation type="submission" date="2020-08" db="EMBL/GenBank/DDBJ databases">
        <authorList>
            <person name="Kikuchi T."/>
        </authorList>
    </citation>
    <scope>NUCLEOTIDE SEQUENCE</scope>
    <source>
        <strain evidence="2">Ka4C1</strain>
    </source>
</reference>
<evidence type="ECO:0000313" key="3">
    <source>
        <dbReference type="EMBL" id="CAG9117401.1"/>
    </source>
</evidence>
<dbReference type="PANTHER" id="PTHR23020:SF41">
    <property type="entry name" value="AMINOGLYCOSIDE PHOSPHOTRANSFERASE DOMAIN-CONTAINING PROTEIN"/>
    <property type="match status" value="1"/>
</dbReference>
<dbReference type="eggNOG" id="ENOG502S600">
    <property type="taxonomic scope" value="Eukaryota"/>
</dbReference>
<evidence type="ECO:0000313" key="4">
    <source>
        <dbReference type="Proteomes" id="UP000095284"/>
    </source>
</evidence>
<feature type="domain" description="CHK kinase-like" evidence="1">
    <location>
        <begin position="129"/>
        <end position="314"/>
    </location>
</feature>
<dbReference type="Proteomes" id="UP000659654">
    <property type="component" value="Unassembled WGS sequence"/>
</dbReference>
<protein>
    <submittedName>
        <fullName evidence="2">(pine wood nematode) hypothetical protein</fullName>
    </submittedName>
    <submittedName>
        <fullName evidence="6">CHK domain-containing protein</fullName>
    </submittedName>
</protein>
<evidence type="ECO:0000313" key="5">
    <source>
        <dbReference type="Proteomes" id="UP000659654"/>
    </source>
</evidence>
<dbReference type="OrthoDB" id="5915577at2759"/>
<dbReference type="SUPFAM" id="SSF56112">
    <property type="entry name" value="Protein kinase-like (PK-like)"/>
    <property type="match status" value="1"/>
</dbReference>
<dbReference type="WBParaSite" id="BXY_0803700.1">
    <property type="protein sequence ID" value="BXY_0803700.1"/>
    <property type="gene ID" value="BXY_0803700"/>
</dbReference>
<dbReference type="InterPro" id="IPR011009">
    <property type="entry name" value="Kinase-like_dom_sf"/>
</dbReference>
<reference evidence="6" key="1">
    <citation type="submission" date="2016-11" db="UniProtKB">
        <authorList>
            <consortium name="WormBaseParasite"/>
        </authorList>
    </citation>
    <scope>IDENTIFICATION</scope>
</reference>
<accession>A0A1I7S4V4</accession>
<proteinExistence type="predicted"/>
<dbReference type="InterPro" id="IPR052961">
    <property type="entry name" value="Oxido-Kinase-like_Enzymes"/>
</dbReference>
<keyword evidence="5" id="KW-1185">Reference proteome</keyword>
<dbReference type="PANTHER" id="PTHR23020">
    <property type="entry name" value="UNCHARACTERIZED NUCLEAR HORMONE RECEPTOR-RELATED"/>
    <property type="match status" value="1"/>
</dbReference>
<dbReference type="Proteomes" id="UP000095284">
    <property type="component" value="Unplaced"/>
</dbReference>
<dbReference type="EMBL" id="CAJFDI010000004">
    <property type="protein sequence ID" value="CAD5227297.1"/>
    <property type="molecule type" value="Genomic_DNA"/>
</dbReference>